<evidence type="ECO:0000313" key="3">
    <source>
        <dbReference type="Proteomes" id="UP001302719"/>
    </source>
</evidence>
<dbReference type="Proteomes" id="UP001302719">
    <property type="component" value="Chromosome"/>
</dbReference>
<keyword evidence="3" id="KW-1185">Reference proteome</keyword>
<protein>
    <submittedName>
        <fullName evidence="2">DUF4410 domain-containing protein</fullName>
    </submittedName>
</protein>
<proteinExistence type="predicted"/>
<name>A0AA96JRZ1_9BACT</name>
<dbReference type="EMBL" id="CP116967">
    <property type="protein sequence ID" value="WNM57525.1"/>
    <property type="molecule type" value="Genomic_DNA"/>
</dbReference>
<accession>A0AA96JRZ1</accession>
<evidence type="ECO:0000313" key="2">
    <source>
        <dbReference type="EMBL" id="WNM57525.1"/>
    </source>
</evidence>
<dbReference type="InterPro" id="IPR025522">
    <property type="entry name" value="DUF4410"/>
</dbReference>
<dbReference type="Pfam" id="PF14366">
    <property type="entry name" value="DUF4410"/>
    <property type="match status" value="1"/>
</dbReference>
<reference evidence="2 3" key="1">
    <citation type="submission" date="2023-01" db="EMBL/GenBank/DDBJ databases">
        <title>Cultivation and genomic characterization of new, ubiquitous marine nitrite-oxidizing bacteria from the Nitrospirales.</title>
        <authorList>
            <person name="Mueller A.J."/>
            <person name="Daebeler A."/>
            <person name="Herbold C.W."/>
            <person name="Kirkegaard R.H."/>
            <person name="Daims H."/>
        </authorList>
    </citation>
    <scope>NUCLEOTIDE SEQUENCE [LARGE SCALE GENOMIC DNA]</scope>
    <source>
        <strain evidence="2 3">VA</strain>
    </source>
</reference>
<gene>
    <name evidence="2" type="ORF">PP769_16370</name>
</gene>
<dbReference type="PROSITE" id="PS51257">
    <property type="entry name" value="PROKAR_LIPOPROTEIN"/>
    <property type="match status" value="1"/>
</dbReference>
<sequence>MRSLTGIILGVFAIIVAAGCSSTKITETHPLYGKEKLPQPERIYVYPFAATHSDLPSWSSAAKLHDPSGAPPSPEHLETGRKLGAAVAEELVSKIQQMGLTSLVADAQTVPRVNDLLIVGYFGTFEEGSTLKRMALGFGSGAAEITTAAEGYQWTANGPRQLGSGKMDSGGNKMPGVALPIVVLAATANPIGLIVGGGAKVYGEMSGKDTIEGAGKRTADAIAEHLEGKFKEQGWIR</sequence>
<evidence type="ECO:0000256" key="1">
    <source>
        <dbReference type="SAM" id="MobiDB-lite"/>
    </source>
</evidence>
<feature type="region of interest" description="Disordered" evidence="1">
    <location>
        <begin position="59"/>
        <end position="78"/>
    </location>
</feature>
<dbReference type="AlphaFoldDB" id="A0AA96JRZ1"/>
<organism evidence="2 3">
    <name type="scientific">Candidatus Nitrospira allomarina</name>
    <dbReference type="NCBI Taxonomy" id="3020900"/>
    <lineage>
        <taxon>Bacteria</taxon>
        <taxon>Pseudomonadati</taxon>
        <taxon>Nitrospirota</taxon>
        <taxon>Nitrospiria</taxon>
        <taxon>Nitrospirales</taxon>
        <taxon>Nitrospiraceae</taxon>
        <taxon>Nitrospira</taxon>
    </lineage>
</organism>
<dbReference type="KEGG" id="nall:PP769_16370"/>
<dbReference type="RefSeq" id="WP_312642095.1">
    <property type="nucleotide sequence ID" value="NZ_CP116967.1"/>
</dbReference>